<feature type="compositionally biased region" description="Acidic residues" evidence="4">
    <location>
        <begin position="780"/>
        <end position="793"/>
    </location>
</feature>
<dbReference type="Gene3D" id="2.60.220.30">
    <property type="match status" value="2"/>
</dbReference>
<dbReference type="PANTHER" id="PTHR45641">
    <property type="entry name" value="TETRATRICOPEPTIDE REPEAT PROTEIN (AFU_ORTHOLOGUE AFUA_6G03870)"/>
    <property type="match status" value="1"/>
</dbReference>
<dbReference type="PANTHER" id="PTHR45641:SF19">
    <property type="entry name" value="NEPHROCYSTIN-3"/>
    <property type="match status" value="1"/>
</dbReference>
<name>A0AAU9X9K8_9CNID</name>
<protein>
    <recommendedName>
        <fullName evidence="5">Death domain-containing protein</fullName>
    </recommendedName>
</protein>
<proteinExistence type="predicted"/>
<dbReference type="GO" id="GO:0007165">
    <property type="term" value="P:signal transduction"/>
    <property type="evidence" value="ECO:0007669"/>
    <property type="project" value="InterPro"/>
</dbReference>
<dbReference type="Gene3D" id="1.25.40.10">
    <property type="entry name" value="Tetratricopeptide repeat domain"/>
    <property type="match status" value="2"/>
</dbReference>
<feature type="repeat" description="TPR" evidence="3">
    <location>
        <begin position="380"/>
        <end position="413"/>
    </location>
</feature>
<evidence type="ECO:0000256" key="4">
    <source>
        <dbReference type="SAM" id="MobiDB-lite"/>
    </source>
</evidence>
<feature type="domain" description="Death" evidence="5">
    <location>
        <begin position="1310"/>
        <end position="1377"/>
    </location>
</feature>
<evidence type="ECO:0000259" key="5">
    <source>
        <dbReference type="PROSITE" id="PS50017"/>
    </source>
</evidence>
<dbReference type="SUPFAM" id="SSF48452">
    <property type="entry name" value="TPR-like"/>
    <property type="match status" value="1"/>
</dbReference>
<dbReference type="SUPFAM" id="SSF47986">
    <property type="entry name" value="DEATH domain"/>
    <property type="match status" value="1"/>
</dbReference>
<dbReference type="Pfam" id="PF13181">
    <property type="entry name" value="TPR_8"/>
    <property type="match status" value="1"/>
</dbReference>
<sequence>MALEKASSNFLFQNQRIGSVQEGQMEKLLHMCQGNPLIIRGMAAILRQQIADDIRILETIEQPLTVEPPESGIQPAEESRERDVLDSVKEGIDKERESCLRKMFFFLPSKQLKDSAISISLFCRSFSVKSAAEVLGVDSSEAVLRLEGLRNSEVLTVDPEVQELSYCINPLVRTFLRSIGSNQRMFVKVYEKAKARFCSYFMSKMVEISRLLDKDYINAFDNFDLDKPNFKLALDISFKSDHLPIPKEYRESVMIFNLFEAVLDEKVRKNIFNCWAEKVKEDGKEGSLLRAELRCRETLAVLNFEGWQRALTAARRAKESLNKVQEKTKSTDSFRLTKSSYLYAKGEVYYRAGNMAKSLRILHKALKIMENLLQSHTSTSRCLNAIGNCHNKLGEHDEAIKYYMRAYDMTKQLSGSMNHFDMPFFKGQIGKVYEGKKQFEKAIEFYKEAIELAKELKIPGMVNTALYNRNIANAYCWLRNFKDAYQPAKNGYKIRNSILGRHPWTARSAFQMAEICRSLADFDEAEEFYEEAWKIEKSLGQGNHSEVMVRIVESYEKRKDQFRQEAFDFYLRYWDEERAFKGFEFSLANKRVIDSINERLSEFGGQQTQKRYQNEALWFYEGAWNSPDTRKLPDIAREEILQTLYRLCAQLCEKSKAEKYSNEAFQFYEKKLKRNKEGMSEHDRIDILTTLVHMATLQMKEKKKQKYESLLKEAKQSETLMGRMKEFLSSGAKAEQLSSEDDDDDNEVDIPSDDDDDLDSSSGSEEIPEASGQVQQPTIPEEDGEELESEQEQDPDRIKIRESKIAHESETWNLAEAGASITFNLGAIAKSLTITCSLWSPAALSPPIGSNELLVSNVIELSHDGPPDLEFVENASGSINVALFHSASNFKGYEVVIKQLVDSQYNEWEDLETKNVWHSSVNSTVPNWTCPFAEAACSKTWFSTFAAVWRLKSFVFPKLTSETSEFICSLPDYPNVSVAIPWSSLPTDTDFSLTLKVQEAPTIDHDVGGMFVGPILHISCSHDVKLSVPAKISVPLVLTDGEIEPVELRSGQLKILHFTSTEKSQEWTDITDHMDMPVVLRNGIVTFQVKTFCRFWPWLIKTSASIPRKYASLLYERIMKRRVGFLACLCKDTVPSTYFLELFCFPQHLRSGVDKSISLRHFVTLRIEETSQLSSGDETYVSLSNGFEVHGAGNAKDIVLKFLGDRRHQRSLPVSIKDPSDLGIRFLQGRERENSPMICQEPIIPRSPVQVPVPVISDFEEGSGISAQRMKHSIVKHPNSESSSCSSVAAPRKRKRKRHSADLVKADGPSDDVLEDLALELGGKWEKLGRRLGFNQTTIENFDSAKRELEDKAFKMLMAWKQKEGSNATYKVLYDALCNKKVQCKLLAETFCCDEIEYSMAKERLYEGFALSERVISLALEDGKNSLQRIDI</sequence>
<feature type="region of interest" description="Disordered" evidence="4">
    <location>
        <begin position="728"/>
        <end position="797"/>
    </location>
</feature>
<keyword evidence="1" id="KW-0677">Repeat</keyword>
<dbReference type="CDD" id="cd01670">
    <property type="entry name" value="Death"/>
    <property type="match status" value="1"/>
</dbReference>
<dbReference type="EMBL" id="CALNXJ010000035">
    <property type="protein sequence ID" value="CAH3141120.1"/>
    <property type="molecule type" value="Genomic_DNA"/>
</dbReference>
<dbReference type="InterPro" id="IPR011990">
    <property type="entry name" value="TPR-like_helical_dom_sf"/>
</dbReference>
<evidence type="ECO:0000256" key="2">
    <source>
        <dbReference type="ARBA" id="ARBA00022803"/>
    </source>
</evidence>
<evidence type="ECO:0000313" key="7">
    <source>
        <dbReference type="Proteomes" id="UP001159428"/>
    </source>
</evidence>
<dbReference type="SMART" id="SM00028">
    <property type="entry name" value="TPR"/>
    <property type="match status" value="5"/>
</dbReference>
<dbReference type="InterPro" id="IPR011029">
    <property type="entry name" value="DEATH-like_dom_sf"/>
</dbReference>
<dbReference type="PROSITE" id="PS50017">
    <property type="entry name" value="DEATH_DOMAIN"/>
    <property type="match status" value="1"/>
</dbReference>
<dbReference type="Gene3D" id="1.10.533.10">
    <property type="entry name" value="Death Domain, Fas"/>
    <property type="match status" value="1"/>
</dbReference>
<evidence type="ECO:0000256" key="1">
    <source>
        <dbReference type="ARBA" id="ARBA00022737"/>
    </source>
</evidence>
<dbReference type="SMART" id="SM00005">
    <property type="entry name" value="DEATH"/>
    <property type="match status" value="1"/>
</dbReference>
<evidence type="ECO:0000256" key="3">
    <source>
        <dbReference type="PROSITE-ProRule" id="PRU00339"/>
    </source>
</evidence>
<feature type="compositionally biased region" description="Acidic residues" evidence="4">
    <location>
        <begin position="738"/>
        <end position="759"/>
    </location>
</feature>
<feature type="region of interest" description="Disordered" evidence="4">
    <location>
        <begin position="1271"/>
        <end position="1305"/>
    </location>
</feature>
<gene>
    <name evidence="6" type="ORF">PMEA_00019568</name>
</gene>
<keyword evidence="7" id="KW-1185">Reference proteome</keyword>
<dbReference type="InterPro" id="IPR019734">
    <property type="entry name" value="TPR_rpt"/>
</dbReference>
<feature type="repeat" description="TPR" evidence="3">
    <location>
        <begin position="339"/>
        <end position="372"/>
    </location>
</feature>
<dbReference type="Proteomes" id="UP001159428">
    <property type="component" value="Unassembled WGS sequence"/>
</dbReference>
<keyword evidence="2 3" id="KW-0802">TPR repeat</keyword>
<dbReference type="Pfam" id="PF00531">
    <property type="entry name" value="Death"/>
    <property type="match status" value="1"/>
</dbReference>
<organism evidence="6 7">
    <name type="scientific">Pocillopora meandrina</name>
    <dbReference type="NCBI Taxonomy" id="46732"/>
    <lineage>
        <taxon>Eukaryota</taxon>
        <taxon>Metazoa</taxon>
        <taxon>Cnidaria</taxon>
        <taxon>Anthozoa</taxon>
        <taxon>Hexacorallia</taxon>
        <taxon>Scleractinia</taxon>
        <taxon>Astrocoeniina</taxon>
        <taxon>Pocilloporidae</taxon>
        <taxon>Pocillopora</taxon>
    </lineage>
</organism>
<reference evidence="6 7" key="1">
    <citation type="submission" date="2022-05" db="EMBL/GenBank/DDBJ databases">
        <authorList>
            <consortium name="Genoscope - CEA"/>
            <person name="William W."/>
        </authorList>
    </citation>
    <scope>NUCLEOTIDE SEQUENCE [LARGE SCALE GENOMIC DNA]</scope>
</reference>
<feature type="repeat" description="TPR" evidence="3">
    <location>
        <begin position="423"/>
        <end position="456"/>
    </location>
</feature>
<dbReference type="InterPro" id="IPR000488">
    <property type="entry name" value="Death_dom"/>
</dbReference>
<dbReference type="Pfam" id="PF13424">
    <property type="entry name" value="TPR_12"/>
    <property type="match status" value="2"/>
</dbReference>
<comment type="caution">
    <text evidence="6">The sequence shown here is derived from an EMBL/GenBank/DDBJ whole genome shotgun (WGS) entry which is preliminary data.</text>
</comment>
<evidence type="ECO:0000313" key="6">
    <source>
        <dbReference type="EMBL" id="CAH3141120.1"/>
    </source>
</evidence>
<accession>A0AAU9X9K8</accession>
<dbReference type="PROSITE" id="PS50005">
    <property type="entry name" value="TPR"/>
    <property type="match status" value="3"/>
</dbReference>